<keyword evidence="3 6" id="KW-0521">NADP</keyword>
<keyword evidence="4 6" id="KW-0520">NAD</keyword>
<feature type="binding site" evidence="6">
    <location>
        <begin position="68"/>
        <end position="69"/>
    </location>
    <ligand>
        <name>NAD(+)</name>
        <dbReference type="ChEBI" id="CHEBI:57540"/>
    </ligand>
</feature>
<keyword evidence="2 6" id="KW-0418">Kinase</keyword>
<dbReference type="EMBL" id="JACRSX010000001">
    <property type="protein sequence ID" value="MBC8561080.1"/>
    <property type="molecule type" value="Genomic_DNA"/>
</dbReference>
<gene>
    <name evidence="6" type="primary">nadK</name>
    <name evidence="7" type="ORF">H8704_00295</name>
</gene>
<keyword evidence="6" id="KW-0547">Nucleotide-binding</keyword>
<dbReference type="Gene3D" id="2.60.200.30">
    <property type="entry name" value="Probable inorganic polyphosphate/atp-NAD kinase, domain 2"/>
    <property type="match status" value="1"/>
</dbReference>
<dbReference type="SUPFAM" id="SSF111331">
    <property type="entry name" value="NAD kinase/diacylglycerol kinase-like"/>
    <property type="match status" value="1"/>
</dbReference>
<dbReference type="PANTHER" id="PTHR20275">
    <property type="entry name" value="NAD KINASE"/>
    <property type="match status" value="1"/>
</dbReference>
<keyword evidence="8" id="KW-1185">Reference proteome</keyword>
<proteinExistence type="inferred from homology"/>
<evidence type="ECO:0000313" key="8">
    <source>
        <dbReference type="Proteomes" id="UP000606193"/>
    </source>
</evidence>
<evidence type="ECO:0000256" key="2">
    <source>
        <dbReference type="ARBA" id="ARBA00022777"/>
    </source>
</evidence>
<keyword evidence="1 6" id="KW-0808">Transferase</keyword>
<name>A0ABR7MYD1_9FIRM</name>
<dbReference type="InterPro" id="IPR016064">
    <property type="entry name" value="NAD/diacylglycerol_kinase_sf"/>
</dbReference>
<feature type="active site" description="Proton acceptor" evidence="6">
    <location>
        <position position="68"/>
    </location>
</feature>
<dbReference type="Proteomes" id="UP000606193">
    <property type="component" value="Unassembled WGS sequence"/>
</dbReference>
<comment type="catalytic activity">
    <reaction evidence="5 6">
        <text>NAD(+) + ATP = ADP + NADP(+) + H(+)</text>
        <dbReference type="Rhea" id="RHEA:18629"/>
        <dbReference type="ChEBI" id="CHEBI:15378"/>
        <dbReference type="ChEBI" id="CHEBI:30616"/>
        <dbReference type="ChEBI" id="CHEBI:57540"/>
        <dbReference type="ChEBI" id="CHEBI:58349"/>
        <dbReference type="ChEBI" id="CHEBI:456216"/>
        <dbReference type="EC" id="2.7.1.23"/>
    </reaction>
</comment>
<evidence type="ECO:0000256" key="4">
    <source>
        <dbReference type="ARBA" id="ARBA00023027"/>
    </source>
</evidence>
<dbReference type="RefSeq" id="WP_022464840.1">
    <property type="nucleotide sequence ID" value="NZ_JACRSX010000001.1"/>
</dbReference>
<dbReference type="InterPro" id="IPR002504">
    <property type="entry name" value="NADK"/>
</dbReference>
<accession>A0ABR7MYD1</accession>
<comment type="similarity">
    <text evidence="6">Belongs to the NAD kinase family.</text>
</comment>
<dbReference type="PANTHER" id="PTHR20275:SF0">
    <property type="entry name" value="NAD KINASE"/>
    <property type="match status" value="1"/>
</dbReference>
<feature type="binding site" evidence="6">
    <location>
        <position position="155"/>
    </location>
    <ligand>
        <name>NAD(+)</name>
        <dbReference type="ChEBI" id="CHEBI:57540"/>
    </ligand>
</feature>
<protein>
    <recommendedName>
        <fullName evidence="6">NAD kinase</fullName>
        <ecNumber evidence="6">2.7.1.23</ecNumber>
    </recommendedName>
    <alternativeName>
        <fullName evidence="6">ATP-dependent NAD kinase</fullName>
    </alternativeName>
</protein>
<feature type="binding site" evidence="6">
    <location>
        <begin position="144"/>
        <end position="145"/>
    </location>
    <ligand>
        <name>NAD(+)</name>
        <dbReference type="ChEBI" id="CHEBI:57540"/>
    </ligand>
</feature>
<evidence type="ECO:0000256" key="6">
    <source>
        <dbReference type="HAMAP-Rule" id="MF_00361"/>
    </source>
</evidence>
<dbReference type="Pfam" id="PF01513">
    <property type="entry name" value="NAD_kinase"/>
    <property type="match status" value="1"/>
</dbReference>
<feature type="binding site" evidence="6">
    <location>
        <position position="174"/>
    </location>
    <ligand>
        <name>NAD(+)</name>
        <dbReference type="ChEBI" id="CHEBI:57540"/>
    </ligand>
</feature>
<dbReference type="HAMAP" id="MF_00361">
    <property type="entry name" value="NAD_kinase"/>
    <property type="match status" value="1"/>
</dbReference>
<dbReference type="Pfam" id="PF20143">
    <property type="entry name" value="NAD_kinase_C"/>
    <property type="match status" value="1"/>
</dbReference>
<feature type="binding site" evidence="6">
    <location>
        <position position="172"/>
    </location>
    <ligand>
        <name>NAD(+)</name>
        <dbReference type="ChEBI" id="CHEBI:57540"/>
    </ligand>
</feature>
<dbReference type="InterPro" id="IPR017438">
    <property type="entry name" value="ATP-NAD_kinase_N"/>
</dbReference>
<dbReference type="Gene3D" id="3.40.50.10330">
    <property type="entry name" value="Probable inorganic polyphosphate/atp-NAD kinase, domain 1"/>
    <property type="match status" value="1"/>
</dbReference>
<keyword evidence="6" id="KW-0963">Cytoplasm</keyword>
<comment type="caution">
    <text evidence="6">Lacks conserved residue(s) required for the propagation of feature annotation.</text>
</comment>
<comment type="function">
    <text evidence="6">Involved in the regulation of the intracellular balance of NAD and NADP, and is a key enzyme in the biosynthesis of NADP. Catalyzes specifically the phosphorylation on 2'-hydroxyl of the adenosine moiety of NAD to yield NADP.</text>
</comment>
<comment type="subcellular location">
    <subcellularLocation>
        <location evidence="6">Cytoplasm</location>
    </subcellularLocation>
</comment>
<evidence type="ECO:0000256" key="3">
    <source>
        <dbReference type="ARBA" id="ARBA00022857"/>
    </source>
</evidence>
<dbReference type="GO" id="GO:0016301">
    <property type="term" value="F:kinase activity"/>
    <property type="evidence" value="ECO:0007669"/>
    <property type="project" value="UniProtKB-KW"/>
</dbReference>
<reference evidence="7 8" key="1">
    <citation type="submission" date="2020-08" db="EMBL/GenBank/DDBJ databases">
        <title>Genome public.</title>
        <authorList>
            <person name="Liu C."/>
            <person name="Sun Q."/>
        </authorList>
    </citation>
    <scope>NUCLEOTIDE SEQUENCE [LARGE SCALE GENOMIC DNA]</scope>
    <source>
        <strain evidence="7 8">NSJ-37</strain>
    </source>
</reference>
<dbReference type="EC" id="2.7.1.23" evidence="6"/>
<evidence type="ECO:0000256" key="5">
    <source>
        <dbReference type="ARBA" id="ARBA00047925"/>
    </source>
</evidence>
<evidence type="ECO:0000256" key="1">
    <source>
        <dbReference type="ARBA" id="ARBA00022679"/>
    </source>
</evidence>
<evidence type="ECO:0000313" key="7">
    <source>
        <dbReference type="EMBL" id="MBC8561080.1"/>
    </source>
</evidence>
<organism evidence="7 8">
    <name type="scientific">Jutongia huaianensis</name>
    <dbReference type="NCBI Taxonomy" id="2763668"/>
    <lineage>
        <taxon>Bacteria</taxon>
        <taxon>Bacillati</taxon>
        <taxon>Bacillota</taxon>
        <taxon>Clostridia</taxon>
        <taxon>Lachnospirales</taxon>
        <taxon>Lachnospiraceae</taxon>
        <taxon>Jutongia</taxon>
    </lineage>
</organism>
<comment type="cofactor">
    <cofactor evidence="6">
        <name>a divalent metal cation</name>
        <dbReference type="ChEBI" id="CHEBI:60240"/>
    </cofactor>
</comment>
<keyword evidence="6" id="KW-0067">ATP-binding</keyword>
<sequence>MKRFCVITNRDKEDSNRKAVYIQEYLEQKGGKCLILENRRVISEGVLHYTEADKIPEETECVLVLGGDGTMIQAAIDLVHSKLPILGINMGTVGFLTEVEPQNLERALDLMLQDKYTIENRIMLRESSVTPTGTSSGKACYALNDVVLSKRGDCRLITIKVYINDELADIYRADGLIISTPTGSTGYNLSAGGPVMVPDTEATVITPICAHSLNKRSLVVSAMDRIVLELGQTKDFQEDEAVLVVDGRTVRGLSTGDRLEVLVPEDQTRIVKLSGVSFYKKMRDKLNGN</sequence>
<dbReference type="InterPro" id="IPR017437">
    <property type="entry name" value="ATP-NAD_kinase_PpnK-typ_C"/>
</dbReference>
<comment type="caution">
    <text evidence="7">The sequence shown here is derived from an EMBL/GenBank/DDBJ whole genome shotgun (WGS) entry which is preliminary data.</text>
</comment>
<feature type="binding site" evidence="6">
    <location>
        <begin position="185"/>
        <end position="190"/>
    </location>
    <ligand>
        <name>NAD(+)</name>
        <dbReference type="ChEBI" id="CHEBI:57540"/>
    </ligand>
</feature>